<name>W1VIS9_9ACTO</name>
<dbReference type="EMBL" id="AZLV01000417">
    <property type="protein sequence ID" value="ETJ05923.1"/>
    <property type="molecule type" value="Genomic_DNA"/>
</dbReference>
<protein>
    <submittedName>
        <fullName evidence="1">Uncharacterized protein</fullName>
    </submittedName>
</protein>
<gene>
    <name evidence="1" type="ORF">Q605_AUC00417G0001</name>
</gene>
<evidence type="ECO:0000313" key="1">
    <source>
        <dbReference type="EMBL" id="ETJ05923.1"/>
    </source>
</evidence>
<proteinExistence type="predicted"/>
<feature type="non-terminal residue" evidence="1">
    <location>
        <position position="1"/>
    </location>
</feature>
<evidence type="ECO:0000313" key="2">
    <source>
        <dbReference type="Proteomes" id="UP000018852"/>
    </source>
</evidence>
<dbReference type="AlphaFoldDB" id="W1VIS9"/>
<comment type="caution">
    <text evidence="1">The sequence shown here is derived from an EMBL/GenBank/DDBJ whole genome shotgun (WGS) entry which is preliminary data.</text>
</comment>
<organism evidence="1 2">
    <name type="scientific">Actinomyces urogenitalis DORA_12</name>
    <dbReference type="NCBI Taxonomy" id="1403939"/>
    <lineage>
        <taxon>Bacteria</taxon>
        <taxon>Bacillati</taxon>
        <taxon>Actinomycetota</taxon>
        <taxon>Actinomycetes</taxon>
        <taxon>Actinomycetales</taxon>
        <taxon>Actinomycetaceae</taxon>
        <taxon>Actinomyces</taxon>
    </lineage>
</organism>
<reference evidence="1 2" key="1">
    <citation type="submission" date="2013-12" db="EMBL/GenBank/DDBJ databases">
        <title>A Varibaculum cambriense genome reconstructed from a premature infant gut community with otherwise low bacterial novelty that shifts toward anaerobic metabolism during the third week of life.</title>
        <authorList>
            <person name="Brown C.T."/>
            <person name="Sharon I."/>
            <person name="Thomas B.C."/>
            <person name="Castelle C.J."/>
            <person name="Morowitz M.J."/>
            <person name="Banfield J.F."/>
        </authorList>
    </citation>
    <scope>NUCLEOTIDE SEQUENCE [LARGE SCALE GENOMIC DNA]</scope>
    <source>
        <strain evidence="2">DORA_12</strain>
    </source>
</reference>
<dbReference type="Proteomes" id="UP000018852">
    <property type="component" value="Unassembled WGS sequence"/>
</dbReference>
<accession>W1VIS9</accession>
<sequence>ADELATIRVEGGTSQVLAAVADRLAR</sequence>